<evidence type="ECO:0000256" key="8">
    <source>
        <dbReference type="ARBA" id="ARBA00022679"/>
    </source>
</evidence>
<evidence type="ECO:0000256" key="11">
    <source>
        <dbReference type="NCBIfam" id="TIGR00215"/>
    </source>
</evidence>
<organism evidence="12 13">
    <name type="scientific">Bartonella quintana JK 68</name>
    <dbReference type="NCBI Taxonomy" id="1134503"/>
    <lineage>
        <taxon>Bacteria</taxon>
        <taxon>Pseudomonadati</taxon>
        <taxon>Pseudomonadota</taxon>
        <taxon>Alphaproteobacteria</taxon>
        <taxon>Hyphomicrobiales</taxon>
        <taxon>Bartonellaceae</taxon>
        <taxon>Bartonella</taxon>
    </lineage>
</organism>
<evidence type="ECO:0000256" key="10">
    <source>
        <dbReference type="ARBA" id="ARBA00048975"/>
    </source>
</evidence>
<reference evidence="12 13" key="1">
    <citation type="submission" date="2012-04" db="EMBL/GenBank/DDBJ databases">
        <title>The Genome Sequence of Bartonella quintana JK 68.</title>
        <authorList>
            <consortium name="The Broad Institute Genome Sequencing Platform"/>
            <consortium name="The Broad Institute Genome Sequencing Center for Infectious Disease"/>
            <person name="Feldgarden M."/>
            <person name="Kirby J."/>
            <person name="Kosoy M."/>
            <person name="Birtles R."/>
            <person name="Probert W.S."/>
            <person name="Chiaraviglio L."/>
            <person name="Walker B."/>
            <person name="Young S.K."/>
            <person name="Zeng Q."/>
            <person name="Gargeya S."/>
            <person name="Fitzgerald M."/>
            <person name="Haas B."/>
            <person name="Abouelleil A."/>
            <person name="Alvarado L."/>
            <person name="Arachchi H.M."/>
            <person name="Berlin A.M."/>
            <person name="Chapman S.B."/>
            <person name="Goldberg J."/>
            <person name="Griggs A."/>
            <person name="Gujja S."/>
            <person name="Hansen M."/>
            <person name="Howarth C."/>
            <person name="Imamovic A."/>
            <person name="Larimer J."/>
            <person name="McCowen C."/>
            <person name="Montmayeur A."/>
            <person name="Murphy C."/>
            <person name="Neiman D."/>
            <person name="Pearson M."/>
            <person name="Priest M."/>
            <person name="Roberts A."/>
            <person name="Saif S."/>
            <person name="Shea T."/>
            <person name="Sisk P."/>
            <person name="Sykes S."/>
            <person name="Wortman J."/>
            <person name="Nusbaum C."/>
            <person name="Birren B."/>
        </authorList>
    </citation>
    <scope>NUCLEOTIDE SEQUENCE [LARGE SCALE GENOMIC DNA]</scope>
    <source>
        <strain evidence="12 13">JK 68</strain>
    </source>
</reference>
<evidence type="ECO:0000256" key="2">
    <source>
        <dbReference type="ARBA" id="ARBA00007868"/>
    </source>
</evidence>
<comment type="similarity">
    <text evidence="2">Belongs to the LpxB family.</text>
</comment>
<dbReference type="EC" id="2.4.1.182" evidence="3 11"/>
<accession>A0ABR4SQY4</accession>
<dbReference type="SUPFAM" id="SSF53756">
    <property type="entry name" value="UDP-Glycosyltransferase/glycogen phosphorylase"/>
    <property type="match status" value="1"/>
</dbReference>
<dbReference type="PANTHER" id="PTHR30372:SF4">
    <property type="entry name" value="LIPID-A-DISACCHARIDE SYNTHASE, MITOCHONDRIAL-RELATED"/>
    <property type="match status" value="1"/>
</dbReference>
<keyword evidence="13" id="KW-1185">Reference proteome</keyword>
<comment type="catalytic activity">
    <reaction evidence="10">
        <text>a lipid X + a UDP-2-N,3-O-bis[(3R)-3-hydroxyacyl]-alpha-D-glucosamine = a lipid A disaccharide + UDP + H(+)</text>
        <dbReference type="Rhea" id="RHEA:67828"/>
        <dbReference type="ChEBI" id="CHEBI:15378"/>
        <dbReference type="ChEBI" id="CHEBI:58223"/>
        <dbReference type="ChEBI" id="CHEBI:137748"/>
        <dbReference type="ChEBI" id="CHEBI:176338"/>
        <dbReference type="ChEBI" id="CHEBI:176343"/>
        <dbReference type="EC" id="2.4.1.182"/>
    </reaction>
</comment>
<evidence type="ECO:0000256" key="3">
    <source>
        <dbReference type="ARBA" id="ARBA00012687"/>
    </source>
</evidence>
<evidence type="ECO:0000256" key="7">
    <source>
        <dbReference type="ARBA" id="ARBA00022676"/>
    </source>
</evidence>
<evidence type="ECO:0000313" key="12">
    <source>
        <dbReference type="EMBL" id="KEC66639.1"/>
    </source>
</evidence>
<dbReference type="RefSeq" id="WP_034450912.1">
    <property type="nucleotide sequence ID" value="NZ_KL446932.1"/>
</dbReference>
<proteinExistence type="inferred from homology"/>
<protein>
    <recommendedName>
        <fullName evidence="4 11">Lipid-A-disaccharide synthase</fullName>
        <ecNumber evidence="3 11">2.4.1.182</ecNumber>
    </recommendedName>
</protein>
<evidence type="ECO:0000256" key="6">
    <source>
        <dbReference type="ARBA" id="ARBA00022556"/>
    </source>
</evidence>
<dbReference type="EMBL" id="AHPD01000004">
    <property type="protein sequence ID" value="KEC66639.1"/>
    <property type="molecule type" value="Genomic_DNA"/>
</dbReference>
<dbReference type="Proteomes" id="UP000027143">
    <property type="component" value="Unassembled WGS sequence"/>
</dbReference>
<sequence>MNNCFLKIAVVAGEESGDSLGADLISCLSQQTGCNIHLIGVGGRHLKTLGLKSIFNFHDIALIGLGAVLKKLPLLLIHIHNLSKFIAQEQPDCLIIIDSPDFTHRVAKKVRSLAPSIPIIKYVAPTVWAWRPERARAMRKFVDHVLAVFPFEEKIMTDLEGPPTTYVGHRLLTYPPLLTVQSEKKHSFGKQASFLTLIVLPGSRNLEIRYLMPIFGEAVEILAQRIPNLRIILPTLPHLVDEIRCFVQKWKSKVEIVVGEEAKWRAFADANVALAALGTVSLELALARIPMVLCYKLDRFSKFFIFPKIMLWSAALPNILSDKPIVPEYFNEFLRPGMLARQIEQLLHNPLLRQAQLDAFELMEQKMKTEVPPGIIAAQTIITLLKEKFGHLKFS</sequence>
<keyword evidence="8" id="KW-0808">Transferase</keyword>
<dbReference type="InterPro" id="IPR003835">
    <property type="entry name" value="Glyco_trans_19"/>
</dbReference>
<evidence type="ECO:0000256" key="1">
    <source>
        <dbReference type="ARBA" id="ARBA00002056"/>
    </source>
</evidence>
<comment type="function">
    <text evidence="1">Condensation of UDP-2,3-diacylglucosamine and 2,3-diacylglucosamine-1-phosphate to form lipid A disaccharide, a precursor of lipid A, a phosphorylated glycolipid that anchors the lipopolysaccharide to the outer membrane of the cell.</text>
</comment>
<evidence type="ECO:0000256" key="5">
    <source>
        <dbReference type="ARBA" id="ARBA00022516"/>
    </source>
</evidence>
<evidence type="ECO:0000256" key="9">
    <source>
        <dbReference type="ARBA" id="ARBA00023098"/>
    </source>
</evidence>
<keyword evidence="7" id="KW-0328">Glycosyltransferase</keyword>
<gene>
    <name evidence="12" type="ORF">O7U_00390</name>
</gene>
<comment type="caution">
    <text evidence="12">The sequence shown here is derived from an EMBL/GenBank/DDBJ whole genome shotgun (WGS) entry which is preliminary data.</text>
</comment>
<keyword evidence="9" id="KW-0443">Lipid metabolism</keyword>
<keyword evidence="5" id="KW-0444">Lipid biosynthesis</keyword>
<dbReference type="Pfam" id="PF02684">
    <property type="entry name" value="LpxB"/>
    <property type="match status" value="1"/>
</dbReference>
<dbReference type="NCBIfam" id="TIGR00215">
    <property type="entry name" value="lpxB"/>
    <property type="match status" value="1"/>
</dbReference>
<evidence type="ECO:0000313" key="13">
    <source>
        <dbReference type="Proteomes" id="UP000027143"/>
    </source>
</evidence>
<keyword evidence="6" id="KW-0441">Lipid A biosynthesis</keyword>
<evidence type="ECO:0000256" key="4">
    <source>
        <dbReference type="ARBA" id="ARBA00020902"/>
    </source>
</evidence>
<name>A0ABR4SQY4_BARQI</name>
<dbReference type="PANTHER" id="PTHR30372">
    <property type="entry name" value="LIPID-A-DISACCHARIDE SYNTHASE"/>
    <property type="match status" value="1"/>
</dbReference>